<reference evidence="2 3" key="1">
    <citation type="submission" date="2020-02" db="EMBL/GenBank/DDBJ databases">
        <title>Draft genome sequence of Haematococcus lacustris strain NIES-144.</title>
        <authorList>
            <person name="Morimoto D."/>
            <person name="Nakagawa S."/>
            <person name="Yoshida T."/>
            <person name="Sawayama S."/>
        </authorList>
    </citation>
    <scope>NUCLEOTIDE SEQUENCE [LARGE SCALE GENOMIC DNA]</scope>
    <source>
        <strain evidence="2 3">NIES-144</strain>
    </source>
</reference>
<gene>
    <name evidence="2" type="ORF">HaLaN_11679</name>
</gene>
<feature type="region of interest" description="Disordered" evidence="1">
    <location>
        <begin position="119"/>
        <end position="161"/>
    </location>
</feature>
<feature type="compositionally biased region" description="Polar residues" evidence="1">
    <location>
        <begin position="125"/>
        <end position="143"/>
    </location>
</feature>
<accession>A0A699Z165</accession>
<protein>
    <submittedName>
        <fullName evidence="2">Uncharacterized protein</fullName>
    </submittedName>
</protein>
<comment type="caution">
    <text evidence="2">The sequence shown here is derived from an EMBL/GenBank/DDBJ whole genome shotgun (WGS) entry which is preliminary data.</text>
</comment>
<keyword evidence="3" id="KW-1185">Reference proteome</keyword>
<proteinExistence type="predicted"/>
<evidence type="ECO:0000256" key="1">
    <source>
        <dbReference type="SAM" id="MobiDB-lite"/>
    </source>
</evidence>
<evidence type="ECO:0000313" key="3">
    <source>
        <dbReference type="Proteomes" id="UP000485058"/>
    </source>
</evidence>
<feature type="compositionally biased region" description="Low complexity" evidence="1">
    <location>
        <begin position="145"/>
        <end position="154"/>
    </location>
</feature>
<dbReference type="AlphaFoldDB" id="A0A699Z165"/>
<name>A0A699Z165_HAELA</name>
<dbReference type="Proteomes" id="UP000485058">
    <property type="component" value="Unassembled WGS sequence"/>
</dbReference>
<organism evidence="2 3">
    <name type="scientific">Haematococcus lacustris</name>
    <name type="common">Green alga</name>
    <name type="synonym">Haematococcus pluvialis</name>
    <dbReference type="NCBI Taxonomy" id="44745"/>
    <lineage>
        <taxon>Eukaryota</taxon>
        <taxon>Viridiplantae</taxon>
        <taxon>Chlorophyta</taxon>
        <taxon>core chlorophytes</taxon>
        <taxon>Chlorophyceae</taxon>
        <taxon>CS clade</taxon>
        <taxon>Chlamydomonadales</taxon>
        <taxon>Haematococcaceae</taxon>
        <taxon>Haematococcus</taxon>
    </lineage>
</organism>
<dbReference type="EMBL" id="BLLF01000852">
    <property type="protein sequence ID" value="GFH15450.1"/>
    <property type="molecule type" value="Genomic_DNA"/>
</dbReference>
<sequence length="161" mass="17185">MASRWNARDGALISQVGHTATTSCFQDRPTHPAAAVLHRAAATGHADHPLFISSHAKVAKVTASYNFSPSHVTLLQLQVQAWPGLVPCVARLPENRPTSSQIVRLLQRLERSLQKQTRAARRVGQQDSQGTCVNSATSATPVQDHSAAAAQHHPPSAPGVT</sequence>
<dbReference type="PROSITE" id="PS51257">
    <property type="entry name" value="PROKAR_LIPOPROTEIN"/>
    <property type="match status" value="1"/>
</dbReference>
<evidence type="ECO:0000313" key="2">
    <source>
        <dbReference type="EMBL" id="GFH15450.1"/>
    </source>
</evidence>